<dbReference type="Proteomes" id="UP001228049">
    <property type="component" value="Unassembled WGS sequence"/>
</dbReference>
<keyword evidence="3" id="KW-1185">Reference proteome</keyword>
<dbReference type="PANTHER" id="PTHR31025">
    <property type="entry name" value="SI:CH211-196P9.1-RELATED"/>
    <property type="match status" value="1"/>
</dbReference>
<evidence type="ECO:0000313" key="2">
    <source>
        <dbReference type="EMBL" id="KAK1894255.1"/>
    </source>
</evidence>
<name>A0AAD9C224_DISEL</name>
<reference evidence="2" key="1">
    <citation type="submission" date="2023-04" db="EMBL/GenBank/DDBJ databases">
        <title>Chromosome-level genome of Chaenocephalus aceratus.</title>
        <authorList>
            <person name="Park H."/>
        </authorList>
    </citation>
    <scope>NUCLEOTIDE SEQUENCE</scope>
    <source>
        <strain evidence="2">DE</strain>
        <tissue evidence="2">Muscle</tissue>
    </source>
</reference>
<accession>A0AAD9C224</accession>
<comment type="caution">
    <text evidence="2">The sequence shown here is derived from an EMBL/GenBank/DDBJ whole genome shotgun (WGS) entry which is preliminary data.</text>
</comment>
<feature type="region of interest" description="Disordered" evidence="1">
    <location>
        <begin position="158"/>
        <end position="182"/>
    </location>
</feature>
<evidence type="ECO:0000256" key="1">
    <source>
        <dbReference type="SAM" id="MobiDB-lite"/>
    </source>
</evidence>
<evidence type="ECO:0000313" key="3">
    <source>
        <dbReference type="Proteomes" id="UP001228049"/>
    </source>
</evidence>
<feature type="region of interest" description="Disordered" evidence="1">
    <location>
        <begin position="47"/>
        <end position="93"/>
    </location>
</feature>
<dbReference type="PANTHER" id="PTHR31025:SF22">
    <property type="entry name" value="IP13529P"/>
    <property type="match status" value="1"/>
</dbReference>
<dbReference type="EMBL" id="JASDAP010000011">
    <property type="protein sequence ID" value="KAK1894255.1"/>
    <property type="molecule type" value="Genomic_DNA"/>
</dbReference>
<gene>
    <name evidence="2" type="ORF">KUDE01_019713</name>
</gene>
<sequence>MDALMARLVELGVQCEDDMILVEAPDIQDTLPLIQCRRLVKAFQGDSQAAPQFRSPGPTSTPLPQSDDLPPTPPKTLPAHTPSAHSPSCEPYSIPWHKMPSKLMDVLGEKKWVKSKERLQMVRIVVDDYLHKHPGRPGRSKLMEIAKNILENRVENIKRTSTPGKRRAEGGEGEVQRKKKSRNSDRYGCVEWDVAVEGTESRAELLSKRNELKSAFKTHDPLESSVRKLMAETYPIQRETINDGTNVKVLKEEWPFLFEAAHLFDHASRLLGFSVQNKLAQELSKKEPGINNFLDTKGMKMGEGPVQLICGIVRYFKENPDHLFCKNEDSADAELSLPCTPCILIRAIHSLTHNVGNKSTYSRCVSDDYFLCVLNSSDPVGSAQSTSYIYHHGCRRKGHHRLTNGRLVKDSFSPEALC</sequence>
<proteinExistence type="predicted"/>
<organism evidence="2 3">
    <name type="scientific">Dissostichus eleginoides</name>
    <name type="common">Patagonian toothfish</name>
    <name type="synonym">Dissostichus amissus</name>
    <dbReference type="NCBI Taxonomy" id="100907"/>
    <lineage>
        <taxon>Eukaryota</taxon>
        <taxon>Metazoa</taxon>
        <taxon>Chordata</taxon>
        <taxon>Craniata</taxon>
        <taxon>Vertebrata</taxon>
        <taxon>Euteleostomi</taxon>
        <taxon>Actinopterygii</taxon>
        <taxon>Neopterygii</taxon>
        <taxon>Teleostei</taxon>
        <taxon>Neoteleostei</taxon>
        <taxon>Acanthomorphata</taxon>
        <taxon>Eupercaria</taxon>
        <taxon>Perciformes</taxon>
        <taxon>Notothenioidei</taxon>
        <taxon>Nototheniidae</taxon>
        <taxon>Dissostichus</taxon>
    </lineage>
</organism>
<protein>
    <submittedName>
        <fullName evidence="2">Cbb3-type cytochrome c oxidase subunit CcoP</fullName>
    </submittedName>
</protein>
<dbReference type="AlphaFoldDB" id="A0AAD9C224"/>
<feature type="compositionally biased region" description="Basic and acidic residues" evidence="1">
    <location>
        <begin position="166"/>
        <end position="176"/>
    </location>
</feature>